<dbReference type="AlphaFoldDB" id="A0A2V4VV60"/>
<gene>
    <name evidence="2" type="ORF">DFQ00_107185</name>
</gene>
<evidence type="ECO:0000313" key="3">
    <source>
        <dbReference type="Proteomes" id="UP000247790"/>
    </source>
</evidence>
<dbReference type="Proteomes" id="UP000247790">
    <property type="component" value="Unassembled WGS sequence"/>
</dbReference>
<sequence length="208" mass="23058">MDAHACVEMKGEEWRMNQVINRMVLYTAVLCMVLVVNACGAKNNKESVQEHAYPQSKQPIEEAGQAAVPNAEAKNKADENRDSAEGQESKIKTQSEAKASSDEIQVVIDQSEKPMKGNSFDFAIKQVPKGYSLTEMRWTSNTVTIVNSLEEAIEHGKNGEDGFYLSGNGQYSGLIYSDEMKGERGKAIFVFTNDKGNVLMSEKEIHLK</sequence>
<protein>
    <submittedName>
        <fullName evidence="2">Uncharacterized protein</fullName>
    </submittedName>
</protein>
<comment type="caution">
    <text evidence="2">The sequence shown here is derived from an EMBL/GenBank/DDBJ whole genome shotgun (WGS) entry which is preliminary data.</text>
</comment>
<organism evidence="2 3">
    <name type="scientific">Paenibacillus barcinonensis</name>
    <dbReference type="NCBI Taxonomy" id="198119"/>
    <lineage>
        <taxon>Bacteria</taxon>
        <taxon>Bacillati</taxon>
        <taxon>Bacillota</taxon>
        <taxon>Bacilli</taxon>
        <taxon>Bacillales</taxon>
        <taxon>Paenibacillaceae</taxon>
        <taxon>Paenibacillus</taxon>
    </lineage>
</organism>
<evidence type="ECO:0000256" key="1">
    <source>
        <dbReference type="SAM" id="MobiDB-lite"/>
    </source>
</evidence>
<dbReference type="EMBL" id="QJSW01000007">
    <property type="protein sequence ID" value="PYE48892.1"/>
    <property type="molecule type" value="Genomic_DNA"/>
</dbReference>
<name>A0A2V4VV60_PAEBA</name>
<reference evidence="2 3" key="1">
    <citation type="submission" date="2018-06" db="EMBL/GenBank/DDBJ databases">
        <title>Genomic Encyclopedia of Type Strains, Phase III (KMG-III): the genomes of soil and plant-associated and newly described type strains.</title>
        <authorList>
            <person name="Whitman W."/>
        </authorList>
    </citation>
    <scope>NUCLEOTIDE SEQUENCE [LARGE SCALE GENOMIC DNA]</scope>
    <source>
        <strain evidence="2 3">CECT 7022</strain>
    </source>
</reference>
<proteinExistence type="predicted"/>
<evidence type="ECO:0000313" key="2">
    <source>
        <dbReference type="EMBL" id="PYE48892.1"/>
    </source>
</evidence>
<feature type="compositionally biased region" description="Basic and acidic residues" evidence="1">
    <location>
        <begin position="73"/>
        <end position="101"/>
    </location>
</feature>
<accession>A0A2V4VV60</accession>
<feature type="region of interest" description="Disordered" evidence="1">
    <location>
        <begin position="50"/>
        <end position="103"/>
    </location>
</feature>